<dbReference type="Gene3D" id="3.30.530.20">
    <property type="match status" value="1"/>
</dbReference>
<reference evidence="1 2" key="1">
    <citation type="journal article" date="2019" name="Int. J. Syst. Evol. Microbiol.">
        <title>The Global Catalogue of Microorganisms (GCM) 10K type strain sequencing project: providing services to taxonomists for standard genome sequencing and annotation.</title>
        <authorList>
            <consortium name="The Broad Institute Genomics Platform"/>
            <consortium name="The Broad Institute Genome Sequencing Center for Infectious Disease"/>
            <person name="Wu L."/>
            <person name="Ma J."/>
        </authorList>
    </citation>
    <scope>NUCLEOTIDE SEQUENCE [LARGE SCALE GENOMIC DNA]</scope>
    <source>
        <strain evidence="1 2">JCM 10649</strain>
    </source>
</reference>
<comment type="caution">
    <text evidence="1">The sequence shown here is derived from an EMBL/GenBank/DDBJ whole genome shotgun (WGS) entry which is preliminary data.</text>
</comment>
<evidence type="ECO:0000313" key="1">
    <source>
        <dbReference type="EMBL" id="GAA0497944.1"/>
    </source>
</evidence>
<keyword evidence="2" id="KW-1185">Reference proteome</keyword>
<dbReference type="SUPFAM" id="SSF55961">
    <property type="entry name" value="Bet v1-like"/>
    <property type="match status" value="1"/>
</dbReference>
<proteinExistence type="predicted"/>
<accession>A0ABN1BHC4</accession>
<gene>
    <name evidence="1" type="ORF">GCM10009544_66300</name>
</gene>
<sequence>MGLDFLDSAPLRLDFTTLAAAAPEQVYRALADDVAGWTRWFGAVTLARPLETEGRGGREVRLVGGARFLETVVAAEAPRRYAYRGDVTNVPGLRALLEDWRLYPAGRGTVVRWTFAADLPGPVRLAVGLGRPGMGHAFRAAVRSLDRRLAAIRGGAG</sequence>
<name>A0ABN1BHC4_9ACTN</name>
<dbReference type="EMBL" id="BAAAHB010000183">
    <property type="protein sequence ID" value="GAA0497944.1"/>
    <property type="molecule type" value="Genomic_DNA"/>
</dbReference>
<evidence type="ECO:0000313" key="2">
    <source>
        <dbReference type="Proteomes" id="UP001499895"/>
    </source>
</evidence>
<dbReference type="Proteomes" id="UP001499895">
    <property type="component" value="Unassembled WGS sequence"/>
</dbReference>
<dbReference type="Pfam" id="PF10604">
    <property type="entry name" value="Polyketide_cyc2"/>
    <property type="match status" value="1"/>
</dbReference>
<dbReference type="InterPro" id="IPR023393">
    <property type="entry name" value="START-like_dom_sf"/>
</dbReference>
<protein>
    <submittedName>
        <fullName evidence="1">SRPBCC family protein</fullName>
    </submittedName>
</protein>
<dbReference type="CDD" id="cd07821">
    <property type="entry name" value="PYR_PYL_RCAR_like"/>
    <property type="match status" value="1"/>
</dbReference>
<dbReference type="InterPro" id="IPR019587">
    <property type="entry name" value="Polyketide_cyclase/dehydratase"/>
</dbReference>
<organism evidence="1 2">
    <name type="scientific">Streptomyces stramineus</name>
    <dbReference type="NCBI Taxonomy" id="173861"/>
    <lineage>
        <taxon>Bacteria</taxon>
        <taxon>Bacillati</taxon>
        <taxon>Actinomycetota</taxon>
        <taxon>Actinomycetes</taxon>
        <taxon>Kitasatosporales</taxon>
        <taxon>Streptomycetaceae</taxon>
        <taxon>Streptomyces</taxon>
    </lineage>
</organism>